<gene>
    <name evidence="6" type="ORF">ABFV83_06735</name>
</gene>
<dbReference type="EMBL" id="CP157940">
    <property type="protein sequence ID" value="XBS55479.1"/>
    <property type="molecule type" value="Genomic_DNA"/>
</dbReference>
<accession>A0AAU7PSV5</accession>
<dbReference type="PANTHER" id="PTHR43797">
    <property type="entry name" value="HOMOCYSTEINE/CYSTEINE SYNTHASE"/>
    <property type="match status" value="1"/>
</dbReference>
<evidence type="ECO:0000259" key="5">
    <source>
        <dbReference type="Pfam" id="PF22475"/>
    </source>
</evidence>
<dbReference type="AlphaFoldDB" id="A0AAU7PSV5"/>
<evidence type="ECO:0000256" key="2">
    <source>
        <dbReference type="ARBA" id="ARBA00022679"/>
    </source>
</evidence>
<sequence length="364" mass="39991">MLTYPLSSISVEEAARLQFKVIDCITKAFSGREILNRGDLGVVPGLNKPLTTKKAEQVIADLFDGEACILVRGAGSGAIRSGLHSMLKPAEKILVHKAPVYSTTATSLEMLNIPAIEADYNDLDDIRRVMKENNDIKGAIIQYTRQKPDDRYDMSQVIKTIKECSHIPILTDDNYAAMKVSRIGIQCGADLSCFSSFKLLGPEGVGVIVGKACYIEKLVKECYSGGMQVQGHEALDVLRGLVYAPVALAIQAQVNEECVKRLNTGEIPHVKQAFLANAQSKVLLVEFYENIAEKVLKEAEKLGAAPNPVGAESKYELVPMFYRVSGTFRNADPTLESRMIRINPMRSGADTILRIIKEAVERVM</sequence>
<dbReference type="SUPFAM" id="SSF53383">
    <property type="entry name" value="PLP-dependent transferases"/>
    <property type="match status" value="1"/>
</dbReference>
<keyword evidence="6" id="KW-0032">Aminotransferase</keyword>
<feature type="domain" description="YhfS-like C-terminal" evidence="5">
    <location>
        <begin position="256"/>
        <end position="356"/>
    </location>
</feature>
<dbReference type="InterPro" id="IPR006235">
    <property type="entry name" value="OAc-hSer/O-AcSer_sulfhydrylase"/>
</dbReference>
<proteinExistence type="inferred from homology"/>
<name>A0AAU7PSV5_9FIRM</name>
<dbReference type="PANTHER" id="PTHR43797:SF2">
    <property type="entry name" value="HOMOCYSTEINE_CYSTEINE SYNTHASE"/>
    <property type="match status" value="1"/>
</dbReference>
<comment type="similarity">
    <text evidence="4">Belongs to the trans-sulfuration enzymes family.</text>
</comment>
<dbReference type="GO" id="GO:0004124">
    <property type="term" value="F:cysteine synthase activity"/>
    <property type="evidence" value="ECO:0007669"/>
    <property type="project" value="TreeGrafter"/>
</dbReference>
<reference evidence="6" key="1">
    <citation type="submission" date="2024-06" db="EMBL/GenBank/DDBJ databases">
        <title>Lacrimispora cavernae sp. nov., a novel anaerobe isolated from bat guano pile inside a cave.</title>
        <authorList>
            <person name="Miller S.L."/>
            <person name="Lu N."/>
            <person name="King J."/>
            <person name="Sankaranarayanan K."/>
            <person name="Lawson P.A."/>
        </authorList>
    </citation>
    <scope>NUCLEOTIDE SEQUENCE</scope>
    <source>
        <strain evidence="6">BS-2</strain>
    </source>
</reference>
<dbReference type="InterPro" id="IPR015424">
    <property type="entry name" value="PyrdxlP-dep_Trfase"/>
</dbReference>
<comment type="cofactor">
    <cofactor evidence="1 4">
        <name>pyridoxal 5'-phosphate</name>
        <dbReference type="ChEBI" id="CHEBI:597326"/>
    </cofactor>
</comment>
<dbReference type="RefSeq" id="WP_349948147.1">
    <property type="nucleotide sequence ID" value="NZ_CP157940.1"/>
</dbReference>
<dbReference type="Gene3D" id="3.90.1150.130">
    <property type="match status" value="1"/>
</dbReference>
<evidence type="ECO:0000256" key="1">
    <source>
        <dbReference type="ARBA" id="ARBA00001933"/>
    </source>
</evidence>
<dbReference type="GO" id="GO:0003961">
    <property type="term" value="F:O-acetylhomoserine aminocarboxypropyltransferase activity"/>
    <property type="evidence" value="ECO:0007669"/>
    <property type="project" value="TreeGrafter"/>
</dbReference>
<organism evidence="6">
    <name type="scientific">Lacrimispora sp. BS-2</name>
    <dbReference type="NCBI Taxonomy" id="3151850"/>
    <lineage>
        <taxon>Bacteria</taxon>
        <taxon>Bacillati</taxon>
        <taxon>Bacillota</taxon>
        <taxon>Clostridia</taxon>
        <taxon>Lachnospirales</taxon>
        <taxon>Lachnospiraceae</taxon>
        <taxon>Lacrimispora</taxon>
    </lineage>
</organism>
<evidence type="ECO:0000313" key="6">
    <source>
        <dbReference type="EMBL" id="XBS55479.1"/>
    </source>
</evidence>
<evidence type="ECO:0000256" key="4">
    <source>
        <dbReference type="RuleBase" id="RU362118"/>
    </source>
</evidence>
<dbReference type="GO" id="GO:0008483">
    <property type="term" value="F:transaminase activity"/>
    <property type="evidence" value="ECO:0007669"/>
    <property type="project" value="UniProtKB-KW"/>
</dbReference>
<keyword evidence="3 4" id="KW-0663">Pyridoxal phosphate</keyword>
<dbReference type="GO" id="GO:0006535">
    <property type="term" value="P:cysteine biosynthetic process from serine"/>
    <property type="evidence" value="ECO:0007669"/>
    <property type="project" value="TreeGrafter"/>
</dbReference>
<protein>
    <submittedName>
        <fullName evidence="6">Aminotransferase class V-fold PLP-dependent enzyme</fullName>
    </submittedName>
</protein>
<evidence type="ECO:0000256" key="3">
    <source>
        <dbReference type="ARBA" id="ARBA00022898"/>
    </source>
</evidence>
<keyword evidence="2" id="KW-0808">Transferase</keyword>
<dbReference type="Pfam" id="PF01053">
    <property type="entry name" value="Cys_Met_Meta_PP"/>
    <property type="match status" value="1"/>
</dbReference>
<dbReference type="InterPro" id="IPR054718">
    <property type="entry name" value="YhfS-like_C"/>
</dbReference>
<dbReference type="Gene3D" id="3.40.640.10">
    <property type="entry name" value="Type I PLP-dependent aspartate aminotransferase-like (Major domain)"/>
    <property type="match status" value="1"/>
</dbReference>
<dbReference type="InterPro" id="IPR015421">
    <property type="entry name" value="PyrdxlP-dep_Trfase_major"/>
</dbReference>
<dbReference type="InterPro" id="IPR000277">
    <property type="entry name" value="Cys/Met-Metab_PyrdxlP-dep_enz"/>
</dbReference>
<dbReference type="GO" id="GO:0005737">
    <property type="term" value="C:cytoplasm"/>
    <property type="evidence" value="ECO:0007669"/>
    <property type="project" value="TreeGrafter"/>
</dbReference>
<dbReference type="GO" id="GO:0030170">
    <property type="term" value="F:pyridoxal phosphate binding"/>
    <property type="evidence" value="ECO:0007669"/>
    <property type="project" value="InterPro"/>
</dbReference>
<dbReference type="GO" id="GO:0071269">
    <property type="term" value="P:L-homocysteine biosynthetic process"/>
    <property type="evidence" value="ECO:0007669"/>
    <property type="project" value="TreeGrafter"/>
</dbReference>
<dbReference type="Pfam" id="PF22475">
    <property type="entry name" value="YhfS-like_C"/>
    <property type="match status" value="1"/>
</dbReference>
<dbReference type="GO" id="GO:0019346">
    <property type="term" value="P:transsulfuration"/>
    <property type="evidence" value="ECO:0007669"/>
    <property type="project" value="InterPro"/>
</dbReference>